<reference evidence="2 3" key="2">
    <citation type="submission" date="2019-04" db="EMBL/GenBank/DDBJ databases">
        <title>The genome sequence of big-headed turtle.</title>
        <authorList>
            <person name="Gong S."/>
        </authorList>
    </citation>
    <scope>NUCLEOTIDE SEQUENCE [LARGE SCALE GENOMIC DNA]</scope>
    <source>
        <strain evidence="2">DO16091913</strain>
        <tissue evidence="2">Muscle</tissue>
    </source>
</reference>
<reference evidence="2 3" key="1">
    <citation type="submission" date="2019-04" db="EMBL/GenBank/DDBJ databases">
        <title>Draft genome of the big-headed turtle Platysternon megacephalum.</title>
        <authorList>
            <person name="Gong S."/>
        </authorList>
    </citation>
    <scope>NUCLEOTIDE SEQUENCE [LARGE SCALE GENOMIC DNA]</scope>
    <source>
        <strain evidence="2">DO16091913</strain>
        <tissue evidence="2">Muscle</tissue>
    </source>
</reference>
<protein>
    <submittedName>
        <fullName evidence="2">Serine/threonine-protein kinase PINK1, mitochondrial</fullName>
    </submittedName>
</protein>
<keyword evidence="2" id="KW-0418">Kinase</keyword>
<dbReference type="AlphaFoldDB" id="A0A4D9EXR8"/>
<evidence type="ECO:0000313" key="2">
    <source>
        <dbReference type="EMBL" id="TFK14095.1"/>
    </source>
</evidence>
<feature type="region of interest" description="Disordered" evidence="1">
    <location>
        <begin position="55"/>
        <end position="78"/>
    </location>
</feature>
<dbReference type="GO" id="GO:0016301">
    <property type="term" value="F:kinase activity"/>
    <property type="evidence" value="ECO:0007669"/>
    <property type="project" value="UniProtKB-KW"/>
</dbReference>
<accession>A0A4D9EXR8</accession>
<name>A0A4D9EXR8_9SAUR</name>
<keyword evidence="2" id="KW-0808">Transferase</keyword>
<gene>
    <name evidence="2" type="ORF">DR999_PMT02535</name>
</gene>
<dbReference type="EMBL" id="QXTE01000013">
    <property type="protein sequence ID" value="TFK14095.1"/>
    <property type="molecule type" value="Genomic_DNA"/>
</dbReference>
<sequence length="143" mass="15630">MFDLAANNFNTKIFGALKVQLLSDYRLAPLIPQGPKIVPNTLTSSKVAPMHSHPYVHRARSSPPAHSPQDARSHPLPPLTRLGQSALRLLHPQISRWGAGVVPAARPCGRQAAWLFVAARPFLPGTGWRLGLVSELRDRGVQL</sequence>
<evidence type="ECO:0000256" key="1">
    <source>
        <dbReference type="SAM" id="MobiDB-lite"/>
    </source>
</evidence>
<evidence type="ECO:0000313" key="3">
    <source>
        <dbReference type="Proteomes" id="UP000297703"/>
    </source>
</evidence>
<organism evidence="2 3">
    <name type="scientific">Platysternon megacephalum</name>
    <name type="common">big-headed turtle</name>
    <dbReference type="NCBI Taxonomy" id="55544"/>
    <lineage>
        <taxon>Eukaryota</taxon>
        <taxon>Metazoa</taxon>
        <taxon>Chordata</taxon>
        <taxon>Craniata</taxon>
        <taxon>Vertebrata</taxon>
        <taxon>Euteleostomi</taxon>
        <taxon>Archelosauria</taxon>
        <taxon>Testudinata</taxon>
        <taxon>Testudines</taxon>
        <taxon>Cryptodira</taxon>
        <taxon>Durocryptodira</taxon>
        <taxon>Testudinoidea</taxon>
        <taxon>Platysternidae</taxon>
        <taxon>Platysternon</taxon>
    </lineage>
</organism>
<comment type="caution">
    <text evidence="2">The sequence shown here is derived from an EMBL/GenBank/DDBJ whole genome shotgun (WGS) entry which is preliminary data.</text>
</comment>
<keyword evidence="3" id="KW-1185">Reference proteome</keyword>
<proteinExistence type="predicted"/>
<dbReference type="Proteomes" id="UP000297703">
    <property type="component" value="Unassembled WGS sequence"/>
</dbReference>